<dbReference type="AlphaFoldDB" id="A0A8I6R7K5"/>
<reference evidence="2" key="1">
    <citation type="submission" date="2022-01" db="UniProtKB">
        <authorList>
            <consortium name="EnsemblMetazoa"/>
        </authorList>
    </citation>
    <scope>IDENTIFICATION</scope>
</reference>
<name>A0A8I6R7K5_CIMLE</name>
<organism evidence="2 3">
    <name type="scientific">Cimex lectularius</name>
    <name type="common">Bed bug</name>
    <name type="synonym">Acanthia lectularia</name>
    <dbReference type="NCBI Taxonomy" id="79782"/>
    <lineage>
        <taxon>Eukaryota</taxon>
        <taxon>Metazoa</taxon>
        <taxon>Ecdysozoa</taxon>
        <taxon>Arthropoda</taxon>
        <taxon>Hexapoda</taxon>
        <taxon>Insecta</taxon>
        <taxon>Pterygota</taxon>
        <taxon>Neoptera</taxon>
        <taxon>Paraneoptera</taxon>
        <taxon>Hemiptera</taxon>
        <taxon>Heteroptera</taxon>
        <taxon>Panheteroptera</taxon>
        <taxon>Cimicomorpha</taxon>
        <taxon>Cimicidae</taxon>
        <taxon>Cimex</taxon>
    </lineage>
</organism>
<dbReference type="RefSeq" id="XP_014240325.1">
    <property type="nucleotide sequence ID" value="XM_014384839.2"/>
</dbReference>
<evidence type="ECO:0000256" key="1">
    <source>
        <dbReference type="SAM" id="SignalP"/>
    </source>
</evidence>
<proteinExistence type="predicted"/>
<feature type="chain" id="PRO_5035289407" evidence="1">
    <location>
        <begin position="22"/>
        <end position="415"/>
    </location>
</feature>
<sequence>MFLLRTLASLIYFNFICLVLCDVEGFENAESHHPVYNPVFVEMVNNLTSMSNDENRRENINVPIDITEISNDPMVNLKDAEKEISEMTLKKLSHNDTLDKDMNNIRKEKIKLIFPTSSFKEKLNLNISKSRVHSQGNGTDKSTNSINQNLTAQNISLEKSTMGHNKVESSGIASMPTPLVKLIHPFKNSEVMRRTSEDLNSQELTHLEQTVVNEMIKKYSALKKNYKNMEIINSRVKEVQQPKRWGIFNNEKTMSLLGVDSPSLLRGFNLTKPGFGLISTDWLKAKMPQKVLEYPSIHKFRPGRKEQEVKPISTLPIISPPSGLKDKKTVDITNAGINTSDLQVPTTGPPDNKKEVFTIDPDTKEVIFDSGIVSIEFLHFVNEKYNEALAKYNTALTNYKVYQELYNKAKEMGTI</sequence>
<dbReference type="EnsemblMetazoa" id="XM_014384839.2">
    <property type="protein sequence ID" value="XP_014240325.1"/>
    <property type="gene ID" value="LOC106661446"/>
</dbReference>
<evidence type="ECO:0000313" key="3">
    <source>
        <dbReference type="Proteomes" id="UP000494040"/>
    </source>
</evidence>
<feature type="signal peptide" evidence="1">
    <location>
        <begin position="1"/>
        <end position="21"/>
    </location>
</feature>
<keyword evidence="3" id="KW-1185">Reference proteome</keyword>
<dbReference type="Proteomes" id="UP000494040">
    <property type="component" value="Unassembled WGS sequence"/>
</dbReference>
<protein>
    <submittedName>
        <fullName evidence="2">Uncharacterized protein</fullName>
    </submittedName>
</protein>
<dbReference type="GeneID" id="106661446"/>
<dbReference type="KEGG" id="clec:106661446"/>
<keyword evidence="1" id="KW-0732">Signal</keyword>
<accession>A0A8I6R7K5</accession>
<evidence type="ECO:0000313" key="2">
    <source>
        <dbReference type="EnsemblMetazoa" id="XP_014240325.1"/>
    </source>
</evidence>